<dbReference type="SMART" id="SM00304">
    <property type="entry name" value="HAMP"/>
    <property type="match status" value="1"/>
</dbReference>
<feature type="transmembrane region" description="Helical" evidence="9">
    <location>
        <begin position="197"/>
        <end position="216"/>
    </location>
</feature>
<sequence>MNRFSLRNVSIKARLYIMTLSIAVLMLAPLAYIKYAYYGDLIEAKQVKTRHLVESAHSLISHFYQLETDGALSRSEAQEQAKAALNKLRYEESDYFWVNDTRPYMVNHPIKPQLNGKDLSGVKDPTGKVLFVEFVNEVKRNNGGGFVNYMWPKPGSDVDIEKLSYVKLHQPWGWIVGSGVYIDDIDALFWERAKSTLLIIIACIVGMGFIATWFGLSITKPCEETEYALNDIAEGDGDLTKALPAKGKDELSHIAAAFNLFTQKIRTIVTDMVPVGDGITSAATQLNQVASEASIKAGEQHQSVDTVASAMDELHVSNQEVATSASSAADAAEQAAKLGQQGVQVIDSATNHMTSLTELLTETEQSTQQLAQDSETVSTVLDVIRGIAEQTNLLALNAAIEAARAGEQGRGFAVVADEVRTLATRTQASTDEIEQIVSNLQARAKTVTSAMEKTQTQSSATHEQAQHARATLADIGQQITHILELNQQIADSSAQQTLATEEISKNLVLISENSDQSAAQATQVAQASEALLSNGQELQNIIRNFKV</sequence>
<dbReference type="InterPro" id="IPR004089">
    <property type="entry name" value="MCPsignal_dom"/>
</dbReference>
<keyword evidence="3 9" id="KW-0812">Transmembrane</keyword>
<name>A0AAV2VYU1_9VIBR</name>
<evidence type="ECO:0000259" key="11">
    <source>
        <dbReference type="PROSITE" id="PS50885"/>
    </source>
</evidence>
<dbReference type="SMART" id="SM01049">
    <property type="entry name" value="Cache_2"/>
    <property type="match status" value="1"/>
</dbReference>
<protein>
    <submittedName>
        <fullName evidence="12">Methyl-accepting chemotaxis protein</fullName>
    </submittedName>
</protein>
<proteinExistence type="inferred from homology"/>
<dbReference type="InterPro" id="IPR033480">
    <property type="entry name" value="sCache_2"/>
</dbReference>
<dbReference type="GO" id="GO:0005886">
    <property type="term" value="C:plasma membrane"/>
    <property type="evidence" value="ECO:0007669"/>
    <property type="project" value="UniProtKB-SubCell"/>
</dbReference>
<dbReference type="AlphaFoldDB" id="A0AAV2VYU1"/>
<dbReference type="CDD" id="cd11386">
    <property type="entry name" value="MCP_signal"/>
    <property type="match status" value="1"/>
</dbReference>
<evidence type="ECO:0000256" key="2">
    <source>
        <dbReference type="ARBA" id="ARBA00022475"/>
    </source>
</evidence>
<dbReference type="PROSITE" id="PS50111">
    <property type="entry name" value="CHEMOTAXIS_TRANSDUC_2"/>
    <property type="match status" value="1"/>
</dbReference>
<feature type="domain" description="HAMP" evidence="11">
    <location>
        <begin position="216"/>
        <end position="270"/>
    </location>
</feature>
<accession>A0AAV2VYU1</accession>
<organism evidence="12 13">
    <name type="scientific">Vibrio nigripulchritudo SOn1</name>
    <dbReference type="NCBI Taxonomy" id="1238450"/>
    <lineage>
        <taxon>Bacteria</taxon>
        <taxon>Pseudomonadati</taxon>
        <taxon>Pseudomonadota</taxon>
        <taxon>Gammaproteobacteria</taxon>
        <taxon>Vibrionales</taxon>
        <taxon>Vibrionaceae</taxon>
        <taxon>Vibrio</taxon>
    </lineage>
</organism>
<evidence type="ECO:0000256" key="4">
    <source>
        <dbReference type="ARBA" id="ARBA00022989"/>
    </source>
</evidence>
<keyword evidence="6 8" id="KW-0807">Transducer</keyword>
<keyword evidence="4 9" id="KW-1133">Transmembrane helix</keyword>
<gene>
    <name evidence="12" type="ORF">VIBNISOn1_950016</name>
</gene>
<evidence type="ECO:0000256" key="3">
    <source>
        <dbReference type="ARBA" id="ARBA00022692"/>
    </source>
</evidence>
<dbReference type="Pfam" id="PF17200">
    <property type="entry name" value="sCache_2"/>
    <property type="match status" value="1"/>
</dbReference>
<comment type="caution">
    <text evidence="12">The sequence shown here is derived from an EMBL/GenBank/DDBJ whole genome shotgun (WGS) entry which is preliminary data.</text>
</comment>
<evidence type="ECO:0000256" key="8">
    <source>
        <dbReference type="PROSITE-ProRule" id="PRU00284"/>
    </source>
</evidence>
<dbReference type="Proteomes" id="UP000018211">
    <property type="component" value="Unassembled WGS sequence"/>
</dbReference>
<dbReference type="PANTHER" id="PTHR32089">
    <property type="entry name" value="METHYL-ACCEPTING CHEMOTAXIS PROTEIN MCPB"/>
    <property type="match status" value="1"/>
</dbReference>
<dbReference type="SMART" id="SM00283">
    <property type="entry name" value="MA"/>
    <property type="match status" value="1"/>
</dbReference>
<keyword evidence="2" id="KW-1003">Cell membrane</keyword>
<evidence type="ECO:0000256" key="7">
    <source>
        <dbReference type="ARBA" id="ARBA00029447"/>
    </source>
</evidence>
<dbReference type="Pfam" id="PF00015">
    <property type="entry name" value="MCPsignal"/>
    <property type="match status" value="1"/>
</dbReference>
<dbReference type="Gene3D" id="3.30.450.20">
    <property type="entry name" value="PAS domain"/>
    <property type="match status" value="1"/>
</dbReference>
<evidence type="ECO:0000313" key="13">
    <source>
        <dbReference type="Proteomes" id="UP000018211"/>
    </source>
</evidence>
<dbReference type="RefSeq" id="WP_022613910.1">
    <property type="nucleotide sequence ID" value="NZ_LK391965.1"/>
</dbReference>
<dbReference type="Pfam" id="PF00672">
    <property type="entry name" value="HAMP"/>
    <property type="match status" value="1"/>
</dbReference>
<dbReference type="FunFam" id="1.10.287.950:FF:000001">
    <property type="entry name" value="Methyl-accepting chemotaxis sensory transducer"/>
    <property type="match status" value="1"/>
</dbReference>
<evidence type="ECO:0000256" key="1">
    <source>
        <dbReference type="ARBA" id="ARBA00004651"/>
    </source>
</evidence>
<dbReference type="EMBL" id="CAOF01000192">
    <property type="protein sequence ID" value="CCO49928.1"/>
    <property type="molecule type" value="Genomic_DNA"/>
</dbReference>
<evidence type="ECO:0000256" key="6">
    <source>
        <dbReference type="ARBA" id="ARBA00023224"/>
    </source>
</evidence>
<dbReference type="GO" id="GO:0007165">
    <property type="term" value="P:signal transduction"/>
    <property type="evidence" value="ECO:0007669"/>
    <property type="project" value="UniProtKB-KW"/>
</dbReference>
<dbReference type="CDD" id="cd06225">
    <property type="entry name" value="HAMP"/>
    <property type="match status" value="1"/>
</dbReference>
<evidence type="ECO:0000259" key="10">
    <source>
        <dbReference type="PROSITE" id="PS50111"/>
    </source>
</evidence>
<feature type="transmembrane region" description="Helical" evidence="9">
    <location>
        <begin position="15"/>
        <end position="33"/>
    </location>
</feature>
<feature type="domain" description="Methyl-accepting transducer" evidence="10">
    <location>
        <begin position="275"/>
        <end position="511"/>
    </location>
</feature>
<evidence type="ECO:0000256" key="5">
    <source>
        <dbReference type="ARBA" id="ARBA00023136"/>
    </source>
</evidence>
<evidence type="ECO:0000313" key="12">
    <source>
        <dbReference type="EMBL" id="CCO49928.1"/>
    </source>
</evidence>
<dbReference type="SUPFAM" id="SSF58104">
    <property type="entry name" value="Methyl-accepting chemotaxis protein (MCP) signaling domain"/>
    <property type="match status" value="1"/>
</dbReference>
<comment type="similarity">
    <text evidence="7">Belongs to the methyl-accepting chemotaxis (MCP) protein family.</text>
</comment>
<dbReference type="GO" id="GO:0006935">
    <property type="term" value="P:chemotaxis"/>
    <property type="evidence" value="ECO:0007669"/>
    <property type="project" value="UniProtKB-ARBA"/>
</dbReference>
<reference evidence="12 13" key="1">
    <citation type="journal article" date="2013" name="ISME J.">
        <title>Comparative genomics of pathogenic lineages of Vibrio nigripulchritudo identifies virulence-associated traits.</title>
        <authorList>
            <person name="Goudenege D."/>
            <person name="Labreuche Y."/>
            <person name="Krin E."/>
            <person name="Ansquer D."/>
            <person name="Mangenot S."/>
            <person name="Calteau A."/>
            <person name="Medigue C."/>
            <person name="Mazel D."/>
            <person name="Polz M.F."/>
            <person name="Le Roux F."/>
        </authorList>
    </citation>
    <scope>NUCLEOTIDE SEQUENCE [LARGE SCALE GENOMIC DNA]</scope>
    <source>
        <strain evidence="12 13">SOn1</strain>
    </source>
</reference>
<dbReference type="PANTHER" id="PTHR32089:SF119">
    <property type="entry name" value="METHYL-ACCEPTING CHEMOTAXIS PROTEIN CTPL"/>
    <property type="match status" value="1"/>
</dbReference>
<keyword evidence="5 9" id="KW-0472">Membrane</keyword>
<comment type="subcellular location">
    <subcellularLocation>
        <location evidence="1">Cell membrane</location>
        <topology evidence="1">Multi-pass membrane protein</topology>
    </subcellularLocation>
</comment>
<dbReference type="PROSITE" id="PS50885">
    <property type="entry name" value="HAMP"/>
    <property type="match status" value="1"/>
</dbReference>
<dbReference type="InterPro" id="IPR003660">
    <property type="entry name" value="HAMP_dom"/>
</dbReference>
<evidence type="ECO:0000256" key="9">
    <source>
        <dbReference type="SAM" id="Phobius"/>
    </source>
</evidence>
<dbReference type="Gene3D" id="1.10.287.950">
    <property type="entry name" value="Methyl-accepting chemotaxis protein"/>
    <property type="match status" value="1"/>
</dbReference>